<proteinExistence type="predicted"/>
<gene>
    <name evidence="3" type="ORF">FVP77_15435</name>
</gene>
<dbReference type="GO" id="GO:0016874">
    <property type="term" value="F:ligase activity"/>
    <property type="evidence" value="ECO:0007669"/>
    <property type="project" value="UniProtKB-KW"/>
</dbReference>
<dbReference type="EMBL" id="VRSV01000002">
    <property type="protein sequence ID" value="TXK10239.1"/>
    <property type="molecule type" value="Genomic_DNA"/>
</dbReference>
<feature type="domain" description="DUF7882" evidence="2">
    <location>
        <begin position="1"/>
        <end position="95"/>
    </location>
</feature>
<feature type="region of interest" description="Disordered" evidence="1">
    <location>
        <begin position="88"/>
        <end position="107"/>
    </location>
</feature>
<comment type="caution">
    <text evidence="3">The sequence shown here is derived from an EMBL/GenBank/DDBJ whole genome shotgun (WGS) entry which is preliminary data.</text>
</comment>
<sequence length="107" mass="11927">MGKLIYNAQGHSFDIEDRALSHLRIVFMNKLRRNESFMFQFAAGDGSGSRSIWIHPSIPLVFHFYGSRAPALNRRWVDQLMLEAGSPNGLAVTPEPDADAPMEPVVG</sequence>
<dbReference type="OrthoDB" id="5123855at2"/>
<dbReference type="RefSeq" id="WP_147895414.1">
    <property type="nucleotide sequence ID" value="NZ_BAAANR010000001.1"/>
</dbReference>
<name>A0A5C8HVY2_9MICO</name>
<evidence type="ECO:0000259" key="2">
    <source>
        <dbReference type="Pfam" id="PF25355"/>
    </source>
</evidence>
<keyword evidence="4" id="KW-1185">Reference proteome</keyword>
<reference evidence="3 4" key="1">
    <citation type="submission" date="2019-08" db="EMBL/GenBank/DDBJ databases">
        <authorList>
            <person name="Dong K."/>
        </authorList>
    </citation>
    <scope>NUCLEOTIDE SEQUENCE [LARGE SCALE GENOMIC DNA]</scope>
    <source>
        <strain evidence="3 4">JCM14558</strain>
    </source>
</reference>
<dbReference type="InterPro" id="IPR057204">
    <property type="entry name" value="DUF7882"/>
</dbReference>
<dbReference type="Proteomes" id="UP000321034">
    <property type="component" value="Unassembled WGS sequence"/>
</dbReference>
<organism evidence="3 4">
    <name type="scientific">Microbacterium hatanonis</name>
    <dbReference type="NCBI Taxonomy" id="404366"/>
    <lineage>
        <taxon>Bacteria</taxon>
        <taxon>Bacillati</taxon>
        <taxon>Actinomycetota</taxon>
        <taxon>Actinomycetes</taxon>
        <taxon>Micrococcales</taxon>
        <taxon>Microbacteriaceae</taxon>
        <taxon>Microbacterium</taxon>
    </lineage>
</organism>
<evidence type="ECO:0000256" key="1">
    <source>
        <dbReference type="SAM" id="MobiDB-lite"/>
    </source>
</evidence>
<keyword evidence="3" id="KW-0436">Ligase</keyword>
<accession>A0A5C8HVY2</accession>
<protein>
    <submittedName>
        <fullName evidence="3">ATP-dependent DNA ligase</fullName>
    </submittedName>
</protein>
<dbReference type="Pfam" id="PF25355">
    <property type="entry name" value="DUF7882"/>
    <property type="match status" value="1"/>
</dbReference>
<evidence type="ECO:0000313" key="3">
    <source>
        <dbReference type="EMBL" id="TXK10239.1"/>
    </source>
</evidence>
<dbReference type="AlphaFoldDB" id="A0A5C8HVY2"/>
<evidence type="ECO:0000313" key="4">
    <source>
        <dbReference type="Proteomes" id="UP000321034"/>
    </source>
</evidence>